<evidence type="ECO:0000313" key="3">
    <source>
        <dbReference type="Proteomes" id="UP001211065"/>
    </source>
</evidence>
<dbReference type="Proteomes" id="UP001211065">
    <property type="component" value="Unassembled WGS sequence"/>
</dbReference>
<proteinExistence type="predicted"/>
<dbReference type="AlphaFoldDB" id="A0AAD5U4T0"/>
<sequence length="134" mass="15748">MLSTQHCTKEEKININNSDKFISESGFNPIKKKDFTQNGNQETNIIKDNDNFSDNDYNSYEGYEQLPDDDFEEFKLSPKPEPLQIKLEHVKMMSNAHVVKIKEVMISIQIPEEFIPQWAKYIPESEWIPKVSYD</sequence>
<gene>
    <name evidence="2" type="ORF">HK099_008239</name>
</gene>
<evidence type="ECO:0000313" key="2">
    <source>
        <dbReference type="EMBL" id="KAJ3224558.1"/>
    </source>
</evidence>
<organism evidence="2 3">
    <name type="scientific">Clydaea vesicula</name>
    <dbReference type="NCBI Taxonomy" id="447962"/>
    <lineage>
        <taxon>Eukaryota</taxon>
        <taxon>Fungi</taxon>
        <taxon>Fungi incertae sedis</taxon>
        <taxon>Chytridiomycota</taxon>
        <taxon>Chytridiomycota incertae sedis</taxon>
        <taxon>Chytridiomycetes</taxon>
        <taxon>Lobulomycetales</taxon>
        <taxon>Lobulomycetaceae</taxon>
        <taxon>Clydaea</taxon>
    </lineage>
</organism>
<evidence type="ECO:0000256" key="1">
    <source>
        <dbReference type="SAM" id="MobiDB-lite"/>
    </source>
</evidence>
<comment type="caution">
    <text evidence="2">The sequence shown here is derived from an EMBL/GenBank/DDBJ whole genome shotgun (WGS) entry which is preliminary data.</text>
</comment>
<reference evidence="2" key="1">
    <citation type="submission" date="2020-05" db="EMBL/GenBank/DDBJ databases">
        <title>Phylogenomic resolution of chytrid fungi.</title>
        <authorList>
            <person name="Stajich J.E."/>
            <person name="Amses K."/>
            <person name="Simmons R."/>
            <person name="Seto K."/>
            <person name="Myers J."/>
            <person name="Bonds A."/>
            <person name="Quandt C.A."/>
            <person name="Barry K."/>
            <person name="Liu P."/>
            <person name="Grigoriev I."/>
            <person name="Longcore J.E."/>
            <person name="James T.Y."/>
        </authorList>
    </citation>
    <scope>NUCLEOTIDE SEQUENCE</scope>
    <source>
        <strain evidence="2">JEL0476</strain>
    </source>
</reference>
<dbReference type="EMBL" id="JADGJW010000089">
    <property type="protein sequence ID" value="KAJ3224558.1"/>
    <property type="molecule type" value="Genomic_DNA"/>
</dbReference>
<dbReference type="Pfam" id="PF06910">
    <property type="entry name" value="MEA1"/>
    <property type="match status" value="1"/>
</dbReference>
<protein>
    <submittedName>
        <fullName evidence="2">Uncharacterized protein</fullName>
    </submittedName>
</protein>
<accession>A0AAD5U4T0</accession>
<feature type="region of interest" description="Disordered" evidence="1">
    <location>
        <begin position="32"/>
        <end position="53"/>
    </location>
</feature>
<name>A0AAD5U4T0_9FUNG</name>
<keyword evidence="3" id="KW-1185">Reference proteome</keyword>